<feature type="domain" description="Reverse transcriptase RNase H-like" evidence="7">
    <location>
        <begin position="25"/>
        <end position="80"/>
    </location>
</feature>
<dbReference type="Proteomes" id="UP000691718">
    <property type="component" value="Unassembled WGS sequence"/>
</dbReference>
<dbReference type="AlphaFoldDB" id="A0A8S3X426"/>
<reference evidence="8" key="1">
    <citation type="submission" date="2021-04" db="EMBL/GenBank/DDBJ databases">
        <authorList>
            <person name="Tunstrom K."/>
        </authorList>
    </citation>
    <scope>NUCLEOTIDE SEQUENCE</scope>
</reference>
<comment type="caution">
    <text evidence="8">The sequence shown here is derived from an EMBL/GenBank/DDBJ whole genome shotgun (WGS) entry which is preliminary data.</text>
</comment>
<evidence type="ECO:0000256" key="4">
    <source>
        <dbReference type="ARBA" id="ARBA00022759"/>
    </source>
</evidence>
<keyword evidence="6" id="KW-0695">RNA-directed DNA polymerase</keyword>
<gene>
    <name evidence="8" type="ORF">PAPOLLO_LOCUS13821</name>
</gene>
<name>A0A8S3X426_PARAO</name>
<evidence type="ECO:0000313" key="8">
    <source>
        <dbReference type="EMBL" id="CAG5000941.1"/>
    </source>
</evidence>
<keyword evidence="3" id="KW-0540">Nuclease</keyword>
<evidence type="ECO:0000256" key="6">
    <source>
        <dbReference type="ARBA" id="ARBA00022918"/>
    </source>
</evidence>
<dbReference type="GO" id="GO:0016787">
    <property type="term" value="F:hydrolase activity"/>
    <property type="evidence" value="ECO:0007669"/>
    <property type="project" value="UniProtKB-KW"/>
</dbReference>
<evidence type="ECO:0000313" key="9">
    <source>
        <dbReference type="Proteomes" id="UP000691718"/>
    </source>
</evidence>
<keyword evidence="4" id="KW-0255">Endonuclease</keyword>
<evidence type="ECO:0000256" key="3">
    <source>
        <dbReference type="ARBA" id="ARBA00022722"/>
    </source>
</evidence>
<dbReference type="GO" id="GO:0003964">
    <property type="term" value="F:RNA-directed DNA polymerase activity"/>
    <property type="evidence" value="ECO:0007669"/>
    <property type="project" value="UniProtKB-KW"/>
</dbReference>
<organism evidence="8 9">
    <name type="scientific">Parnassius apollo</name>
    <name type="common">Apollo butterfly</name>
    <name type="synonym">Papilio apollo</name>
    <dbReference type="NCBI Taxonomy" id="110799"/>
    <lineage>
        <taxon>Eukaryota</taxon>
        <taxon>Metazoa</taxon>
        <taxon>Ecdysozoa</taxon>
        <taxon>Arthropoda</taxon>
        <taxon>Hexapoda</taxon>
        <taxon>Insecta</taxon>
        <taxon>Pterygota</taxon>
        <taxon>Neoptera</taxon>
        <taxon>Endopterygota</taxon>
        <taxon>Lepidoptera</taxon>
        <taxon>Glossata</taxon>
        <taxon>Ditrysia</taxon>
        <taxon>Papilionoidea</taxon>
        <taxon>Papilionidae</taxon>
        <taxon>Parnassiinae</taxon>
        <taxon>Parnassini</taxon>
        <taxon>Parnassius</taxon>
        <taxon>Parnassius</taxon>
    </lineage>
</organism>
<evidence type="ECO:0000256" key="2">
    <source>
        <dbReference type="ARBA" id="ARBA00022695"/>
    </source>
</evidence>
<keyword evidence="2" id="KW-0548">Nucleotidyltransferase</keyword>
<dbReference type="Pfam" id="PF17917">
    <property type="entry name" value="RT_RNaseH"/>
    <property type="match status" value="1"/>
</dbReference>
<dbReference type="OrthoDB" id="4369127at2759"/>
<keyword evidence="9" id="KW-1185">Reference proteome</keyword>
<dbReference type="GO" id="GO:0004519">
    <property type="term" value="F:endonuclease activity"/>
    <property type="evidence" value="ECO:0007669"/>
    <property type="project" value="UniProtKB-KW"/>
</dbReference>
<dbReference type="InterPro" id="IPR041373">
    <property type="entry name" value="RT_RNaseH"/>
</dbReference>
<evidence type="ECO:0000256" key="1">
    <source>
        <dbReference type="ARBA" id="ARBA00022679"/>
    </source>
</evidence>
<accession>A0A8S3X426</accession>
<protein>
    <submittedName>
        <fullName evidence="8">(apollo) hypothetical protein</fullName>
    </submittedName>
</protein>
<sequence length="178" mass="20255">MEDVLHAAWITSYMTMLDLHSGYFQGESPDERPIDDASRLLSPAELNYTTTERDSLALVWVAYNFQIQYTPEKVYVISDALSRPACCEVNPDFCEVCLVAVSIPHRTPDNVRINQLKDPELKSIGDLGATDDPLREKRRSERGYLVSYGVLYRCAPESEDADTACLVVLKHEREMMYL</sequence>
<keyword evidence="5" id="KW-0378">Hydrolase</keyword>
<dbReference type="EMBL" id="CAJQZP010000945">
    <property type="protein sequence ID" value="CAG5000941.1"/>
    <property type="molecule type" value="Genomic_DNA"/>
</dbReference>
<keyword evidence="1" id="KW-0808">Transferase</keyword>
<proteinExistence type="predicted"/>
<evidence type="ECO:0000256" key="5">
    <source>
        <dbReference type="ARBA" id="ARBA00022801"/>
    </source>
</evidence>
<evidence type="ECO:0000259" key="7">
    <source>
        <dbReference type="Pfam" id="PF17917"/>
    </source>
</evidence>